<dbReference type="Gene3D" id="3.20.20.140">
    <property type="entry name" value="Metal-dependent hydrolases"/>
    <property type="match status" value="1"/>
</dbReference>
<feature type="binding site" evidence="7">
    <location>
        <position position="194"/>
    </location>
    <ligand>
        <name>Zn(2+)</name>
        <dbReference type="ChEBI" id="CHEBI:29105"/>
    </ligand>
</feature>
<dbReference type="Gene3D" id="2.30.40.10">
    <property type="entry name" value="Urease, subunit C, domain 1"/>
    <property type="match status" value="1"/>
</dbReference>
<sequence>MDTYLLKHTRAVTETGILDCDMLIKGGKIAAMAPDLEVCAPAWDLNRAFVLPGFIDIHTHGAKGVDINNASPQDIVRLAGQYAAYGVTSFLPTVACDSPEAMMSAVKNIVKASRLEGSGARILGIHLEGPFLSPEFKGSLPQRYLRLPDQVLFDSLLTASDGLLKLMTLAPELPGSCELIRHAVKMGVRVSMGHSGASYEQAMDAISAGVLASTHTFNGMLLFHQHRPAIMGAALESGVYCEAICDGRHLHPGTVRLLLKVKGTNRVIAVTDSIMAAGMPDGAYRLGSQSLVVEGGDAWLADGSSRAGSTLTMIQALHNLLNFTGCTLRQASTMLSKNPAGLLGLEHRKGSLAPGMDADYLILDSSLDLAACAAEGKCLFKKTIGGD</sequence>
<dbReference type="PIRSF" id="PIRSF038994">
    <property type="entry name" value="NagA"/>
    <property type="match status" value="1"/>
</dbReference>
<dbReference type="GO" id="GO:0008448">
    <property type="term" value="F:N-acetylglucosamine-6-phosphate deacetylase activity"/>
    <property type="evidence" value="ECO:0007669"/>
    <property type="project" value="InterPro"/>
</dbReference>
<evidence type="ECO:0000256" key="6">
    <source>
        <dbReference type="PIRSR" id="PIRSR038994-1"/>
    </source>
</evidence>
<dbReference type="CDD" id="cd00854">
    <property type="entry name" value="NagA"/>
    <property type="match status" value="1"/>
</dbReference>
<dbReference type="Proteomes" id="UP000198508">
    <property type="component" value="Unassembled WGS sequence"/>
</dbReference>
<evidence type="ECO:0000256" key="2">
    <source>
        <dbReference type="ARBA" id="ARBA00022723"/>
    </source>
</evidence>
<dbReference type="Pfam" id="PF01979">
    <property type="entry name" value="Amidohydro_1"/>
    <property type="match status" value="1"/>
</dbReference>
<dbReference type="GO" id="GO:0046872">
    <property type="term" value="F:metal ion binding"/>
    <property type="evidence" value="ECO:0007669"/>
    <property type="project" value="UniProtKB-KW"/>
</dbReference>
<keyword evidence="2 7" id="KW-0479">Metal-binding</keyword>
<evidence type="ECO:0000259" key="8">
    <source>
        <dbReference type="Pfam" id="PF01979"/>
    </source>
</evidence>
<dbReference type="InterPro" id="IPR011059">
    <property type="entry name" value="Metal-dep_hydrolase_composite"/>
</dbReference>
<reference evidence="10" key="1">
    <citation type="submission" date="2016-10" db="EMBL/GenBank/DDBJ databases">
        <authorList>
            <person name="Varghese N."/>
            <person name="Submissions S."/>
        </authorList>
    </citation>
    <scope>NUCLEOTIDE SEQUENCE [LARGE SCALE GENOMIC DNA]</scope>
    <source>
        <strain evidence="10">NLAE-zl-G277</strain>
    </source>
</reference>
<feature type="domain" description="Amidohydrolase-related" evidence="8">
    <location>
        <begin position="49"/>
        <end position="368"/>
    </location>
</feature>
<dbReference type="EMBL" id="FOIM01000006">
    <property type="protein sequence ID" value="SET44501.1"/>
    <property type="molecule type" value="Genomic_DNA"/>
</dbReference>
<protein>
    <submittedName>
        <fullName evidence="9">N-acetylglucosamine-6-phosphate deacetylase</fullName>
    </submittedName>
</protein>
<dbReference type="InterPro" id="IPR006680">
    <property type="entry name" value="Amidohydro-rel"/>
</dbReference>
<feature type="active site" description="Proton donor/acceptor" evidence="6">
    <location>
        <position position="272"/>
    </location>
</feature>
<dbReference type="GO" id="GO:0006046">
    <property type="term" value="P:N-acetylglucosamine catabolic process"/>
    <property type="evidence" value="ECO:0007669"/>
    <property type="project" value="TreeGrafter"/>
</dbReference>
<proteinExistence type="inferred from homology"/>
<comment type="cofactor">
    <cofactor evidence="7">
        <name>a divalent metal cation</name>
        <dbReference type="ChEBI" id="CHEBI:60240"/>
    </cofactor>
    <text evidence="7">Binds 1 divalent metal cation per subunit.</text>
</comment>
<keyword evidence="4 5" id="KW-0119">Carbohydrate metabolism</keyword>
<dbReference type="PANTHER" id="PTHR11113:SF14">
    <property type="entry name" value="N-ACETYLGLUCOSAMINE-6-PHOSPHATE DEACETYLASE"/>
    <property type="match status" value="1"/>
</dbReference>
<evidence type="ECO:0000256" key="3">
    <source>
        <dbReference type="ARBA" id="ARBA00022801"/>
    </source>
</evidence>
<dbReference type="GeneID" id="93276668"/>
<dbReference type="RefSeq" id="WP_092362196.1">
    <property type="nucleotide sequence ID" value="NZ_FOIM01000006.1"/>
</dbReference>
<dbReference type="SUPFAM" id="SSF51338">
    <property type="entry name" value="Composite domain of metallo-dependent hydrolases"/>
    <property type="match status" value="1"/>
</dbReference>
<comment type="similarity">
    <text evidence="1 5">Belongs to the metallo-dependent hydrolases superfamily. NagA family.</text>
</comment>
<evidence type="ECO:0000313" key="9">
    <source>
        <dbReference type="EMBL" id="SET44501.1"/>
    </source>
</evidence>
<dbReference type="STRING" id="460384.SAMN05216313_106129"/>
<dbReference type="SUPFAM" id="SSF51556">
    <property type="entry name" value="Metallo-dependent hydrolases"/>
    <property type="match status" value="1"/>
</dbReference>
<keyword evidence="3 5" id="KW-0378">Hydrolase</keyword>
<gene>
    <name evidence="9" type="ORF">SAMN05216313_106129</name>
</gene>
<name>A0A1I0EJ63_9FIRM</name>
<keyword evidence="10" id="KW-1185">Reference proteome</keyword>
<organism evidence="9 10">
    <name type="scientific">Enterocloster lavalensis</name>
    <dbReference type="NCBI Taxonomy" id="460384"/>
    <lineage>
        <taxon>Bacteria</taxon>
        <taxon>Bacillati</taxon>
        <taxon>Bacillota</taxon>
        <taxon>Clostridia</taxon>
        <taxon>Lachnospirales</taxon>
        <taxon>Lachnospiraceae</taxon>
        <taxon>Enterocloster</taxon>
    </lineage>
</organism>
<evidence type="ECO:0000256" key="7">
    <source>
        <dbReference type="PIRSR" id="PIRSR038994-3"/>
    </source>
</evidence>
<dbReference type="PANTHER" id="PTHR11113">
    <property type="entry name" value="N-ACETYLGLUCOSAMINE-6-PHOSPHATE DEACETYLASE"/>
    <property type="match status" value="1"/>
</dbReference>
<dbReference type="InterPro" id="IPR032466">
    <property type="entry name" value="Metal_Hydrolase"/>
</dbReference>
<feature type="binding site" evidence="7">
    <location>
        <position position="128"/>
    </location>
    <ligand>
        <name>Zn(2+)</name>
        <dbReference type="ChEBI" id="CHEBI:29105"/>
    </ligand>
</feature>
<dbReference type="InterPro" id="IPR003764">
    <property type="entry name" value="GlcNAc_6-P_deAcase"/>
</dbReference>
<feature type="binding site" evidence="7">
    <location>
        <position position="215"/>
    </location>
    <ligand>
        <name>Zn(2+)</name>
        <dbReference type="ChEBI" id="CHEBI:29105"/>
    </ligand>
</feature>
<dbReference type="AlphaFoldDB" id="A0A1I0EJ63"/>
<evidence type="ECO:0000313" key="10">
    <source>
        <dbReference type="Proteomes" id="UP000198508"/>
    </source>
</evidence>
<dbReference type="NCBIfam" id="TIGR00221">
    <property type="entry name" value="nagA"/>
    <property type="match status" value="1"/>
</dbReference>
<evidence type="ECO:0000256" key="1">
    <source>
        <dbReference type="ARBA" id="ARBA00010716"/>
    </source>
</evidence>
<evidence type="ECO:0000256" key="4">
    <source>
        <dbReference type="ARBA" id="ARBA00023277"/>
    </source>
</evidence>
<accession>A0A1I0EJ63</accession>
<evidence type="ECO:0000256" key="5">
    <source>
        <dbReference type="PIRNR" id="PIRNR038994"/>
    </source>
</evidence>